<protein>
    <submittedName>
        <fullName evidence="2">DNA polymerase III subunit epsilon</fullName>
    </submittedName>
</protein>
<sequence>MSWLEKLRKSACKSHEDTRLLAVDMETTSLDPRRGSIVSIGWIPVENGVIMVGQAGYQLVYDAQVRESVGDSATVHYITDAMRNTGVAEQEAVARLLEVLGDSPMLVHFAAIEKRFLSAAMRKYWGRSFSGRIVDTFEIERRHMERMGTYPRGEDLRLARVRQRYGLPAYTSHHAASDALACAELYLAQRYRSGSHG</sequence>
<organism evidence="2 3">
    <name type="scientific">Corynebacterium rouxii</name>
    <dbReference type="NCBI Taxonomy" id="2719119"/>
    <lineage>
        <taxon>Bacteria</taxon>
        <taxon>Bacillati</taxon>
        <taxon>Actinomycetota</taxon>
        <taxon>Actinomycetes</taxon>
        <taxon>Mycobacteriales</taxon>
        <taxon>Corynebacteriaceae</taxon>
        <taxon>Corynebacterium</taxon>
    </lineage>
</organism>
<dbReference type="SMART" id="SM00479">
    <property type="entry name" value="EXOIII"/>
    <property type="match status" value="1"/>
</dbReference>
<dbReference type="EMBL" id="LR738855">
    <property type="protein sequence ID" value="VZH85087.1"/>
    <property type="molecule type" value="Genomic_DNA"/>
</dbReference>
<dbReference type="Pfam" id="PF00929">
    <property type="entry name" value="RNase_T"/>
    <property type="match status" value="1"/>
</dbReference>
<proteinExistence type="predicted"/>
<dbReference type="AlphaFoldDB" id="A0A6I8MH45"/>
<evidence type="ECO:0000313" key="2">
    <source>
        <dbReference type="EMBL" id="VZH85087.1"/>
    </source>
</evidence>
<dbReference type="InterPro" id="IPR013520">
    <property type="entry name" value="Ribonucl_H"/>
</dbReference>
<name>A0A6I8MH45_9CORY</name>
<dbReference type="SUPFAM" id="SSF53098">
    <property type="entry name" value="Ribonuclease H-like"/>
    <property type="match status" value="1"/>
</dbReference>
<evidence type="ECO:0000259" key="1">
    <source>
        <dbReference type="SMART" id="SM00479"/>
    </source>
</evidence>
<accession>A0A6I8MH45</accession>
<dbReference type="GO" id="GO:0003676">
    <property type="term" value="F:nucleic acid binding"/>
    <property type="evidence" value="ECO:0007669"/>
    <property type="project" value="InterPro"/>
</dbReference>
<evidence type="ECO:0000313" key="3">
    <source>
        <dbReference type="Proteomes" id="UP000423525"/>
    </source>
</evidence>
<dbReference type="Gene3D" id="3.30.420.10">
    <property type="entry name" value="Ribonuclease H-like superfamily/Ribonuclease H"/>
    <property type="match status" value="1"/>
</dbReference>
<reference evidence="2 3" key="1">
    <citation type="submission" date="2019-11" db="EMBL/GenBank/DDBJ databases">
        <authorList>
            <person name="Brisse S."/>
        </authorList>
    </citation>
    <scope>NUCLEOTIDE SEQUENCE [LARGE SCALE GENOMIC DNA]</scope>
    <source>
        <strain evidence="2">FRC0190</strain>
    </source>
</reference>
<dbReference type="InterPro" id="IPR012337">
    <property type="entry name" value="RNaseH-like_sf"/>
</dbReference>
<dbReference type="Proteomes" id="UP000423525">
    <property type="component" value="Chromosome"/>
</dbReference>
<feature type="domain" description="Exonuclease" evidence="1">
    <location>
        <begin position="19"/>
        <end position="195"/>
    </location>
</feature>
<gene>
    <name evidence="2" type="ORF">FRC0190_01069</name>
</gene>
<dbReference type="GO" id="GO:0004527">
    <property type="term" value="F:exonuclease activity"/>
    <property type="evidence" value="ECO:0007669"/>
    <property type="project" value="UniProtKB-ARBA"/>
</dbReference>
<dbReference type="CDD" id="cd06127">
    <property type="entry name" value="DEDDh"/>
    <property type="match status" value="1"/>
</dbReference>
<dbReference type="KEGG" id="crf:FRC0190_01069"/>
<dbReference type="InterPro" id="IPR036397">
    <property type="entry name" value="RNaseH_sf"/>
</dbReference>